<evidence type="ECO:0000256" key="1">
    <source>
        <dbReference type="SAM" id="SignalP"/>
    </source>
</evidence>
<evidence type="ECO:0000313" key="3">
    <source>
        <dbReference type="Proteomes" id="UP000179076"/>
    </source>
</evidence>
<accession>A0A1F6UVS7</accession>
<name>A0A1F6UVS7_9PROT</name>
<dbReference type="Pfam" id="PF10048">
    <property type="entry name" value="DUF2282"/>
    <property type="match status" value="1"/>
</dbReference>
<sequence>MKRSDATIAGAIAGLLTLVAGGSAYAANVHCVERERCFGVVKAGQNDCSTASSACSGTAKADFQKDAWVYLPKGTCGKLGGTLKTGGPGTAQK</sequence>
<feature type="signal peptide" evidence="1">
    <location>
        <begin position="1"/>
        <end position="26"/>
    </location>
</feature>
<evidence type="ECO:0008006" key="4">
    <source>
        <dbReference type="Google" id="ProtNLM"/>
    </source>
</evidence>
<evidence type="ECO:0000313" key="2">
    <source>
        <dbReference type="EMBL" id="OGI61505.1"/>
    </source>
</evidence>
<gene>
    <name evidence="2" type="ORF">A2W18_13700</name>
</gene>
<comment type="caution">
    <text evidence="2">The sequence shown here is derived from an EMBL/GenBank/DDBJ whole genome shotgun (WGS) entry which is preliminary data.</text>
</comment>
<keyword evidence="1" id="KW-0732">Signal</keyword>
<dbReference type="EMBL" id="MFSP01000194">
    <property type="protein sequence ID" value="OGI61505.1"/>
    <property type="molecule type" value="Genomic_DNA"/>
</dbReference>
<feature type="chain" id="PRO_5009527053" description="Signal peptidase" evidence="1">
    <location>
        <begin position="27"/>
        <end position="93"/>
    </location>
</feature>
<organism evidence="2 3">
    <name type="scientific">Candidatus Muproteobacteria bacterium RBG_16_60_9</name>
    <dbReference type="NCBI Taxonomy" id="1817755"/>
    <lineage>
        <taxon>Bacteria</taxon>
        <taxon>Pseudomonadati</taxon>
        <taxon>Pseudomonadota</taxon>
        <taxon>Candidatus Muproteobacteria</taxon>
    </lineage>
</organism>
<proteinExistence type="predicted"/>
<dbReference type="Proteomes" id="UP000179076">
    <property type="component" value="Unassembled WGS sequence"/>
</dbReference>
<dbReference type="AlphaFoldDB" id="A0A1F6UVS7"/>
<reference evidence="2 3" key="1">
    <citation type="journal article" date="2016" name="Nat. Commun.">
        <title>Thousands of microbial genomes shed light on interconnected biogeochemical processes in an aquifer system.</title>
        <authorList>
            <person name="Anantharaman K."/>
            <person name="Brown C.T."/>
            <person name="Hug L.A."/>
            <person name="Sharon I."/>
            <person name="Castelle C.J."/>
            <person name="Probst A.J."/>
            <person name="Thomas B.C."/>
            <person name="Singh A."/>
            <person name="Wilkins M.J."/>
            <person name="Karaoz U."/>
            <person name="Brodie E.L."/>
            <person name="Williams K.H."/>
            <person name="Hubbard S.S."/>
            <person name="Banfield J.F."/>
        </authorList>
    </citation>
    <scope>NUCLEOTIDE SEQUENCE [LARGE SCALE GENOMIC DNA]</scope>
</reference>
<dbReference type="InterPro" id="IPR018740">
    <property type="entry name" value="DUF2282_membr"/>
</dbReference>
<protein>
    <recommendedName>
        <fullName evidence="4">Signal peptidase</fullName>
    </recommendedName>
</protein>